<reference evidence="1 2" key="1">
    <citation type="journal article" date="2022" name="Plant J.">
        <title>Chromosome-level genome of Camellia lanceoleosa provides a valuable resource for understanding genome evolution and self-incompatibility.</title>
        <authorList>
            <person name="Gong W."/>
            <person name="Xiao S."/>
            <person name="Wang L."/>
            <person name="Liao Z."/>
            <person name="Chang Y."/>
            <person name="Mo W."/>
            <person name="Hu G."/>
            <person name="Li W."/>
            <person name="Zhao G."/>
            <person name="Zhu H."/>
            <person name="Hu X."/>
            <person name="Ji K."/>
            <person name="Xiang X."/>
            <person name="Song Q."/>
            <person name="Yuan D."/>
            <person name="Jin S."/>
            <person name="Zhang L."/>
        </authorList>
    </citation>
    <scope>NUCLEOTIDE SEQUENCE [LARGE SCALE GENOMIC DNA]</scope>
    <source>
        <strain evidence="1">SQ_2022a</strain>
    </source>
</reference>
<protein>
    <submittedName>
        <fullName evidence="1">LRR receptor-like serine/threonine-protein kinase</fullName>
    </submittedName>
</protein>
<proteinExistence type="predicted"/>
<gene>
    <name evidence="1" type="ORF">LOK49_LG11G01212</name>
</gene>
<dbReference type="Proteomes" id="UP001060215">
    <property type="component" value="Chromosome 12"/>
</dbReference>
<dbReference type="EMBL" id="CM045769">
    <property type="protein sequence ID" value="KAI7994647.1"/>
    <property type="molecule type" value="Genomic_DNA"/>
</dbReference>
<sequence length="734" mass="81639">MENPSRVLLCFLFSLLTSHLFLQVSIAQLSSSETRILFRLQQFLEYPEALQGWTNWTTFCYLSPSPSLSIVCTDNHITELTVTGNRTSPNPKSGNFLVSQQTLSDRFSIDSFFTDLTKLSSLRVLSLVSLGLWGPLPTKIERLRSLEVMNFSSNFIYGEIPSSISSLKNLKSLVLADNLFNGSVPDLTGLQALEEIDLGNNQLGPKFPSLGNNLISIIVRNNFLRSEIPSGFKDFNLLQRLDVSSNVLVGPIPSPLFSLPSIQYLNLADNQFSGALPMNASCNANLSFVDISKNFLIGKLPSCIGSNSTNRTILSSWNCVANGDGRYQHPYSFCHKEALAVNPPIRDQEGQSTFKLGLILGLTGGIVGVACAVGFFILVNLRKTRMNEASSFKCDSFAFERTSVRGSPVIDGRHVPRSIRLPAFGLRPYQVFTLEEIEDATNNFDPSNLVGEGSHGQLYKGWLRDGSTVLVKCLKLKQKYSHQNLQQNMDVISKLRHRHLVCVLGHCTVTYQDHPNAACTVFIVLEHVANGSLRDHLKEWIKREYLKWPQRMGISIGIARGIQFLHTGIAPGLFGNDLKIENILLDESLTAKISTYNISLPSKVSSESPLNDSSNRLDSIENPEKNDVYQLGIILLEIITSKPITSDTELHELKLQLERTLAESPSKLQEAIIDPSIRGTFAYESLKTVVEITMKCLCEDSSTRPTIEDVLWHLQYSIQVQDGWNSSGNLSEKM</sequence>
<evidence type="ECO:0000313" key="2">
    <source>
        <dbReference type="Proteomes" id="UP001060215"/>
    </source>
</evidence>
<comment type="caution">
    <text evidence="1">The sequence shown here is derived from an EMBL/GenBank/DDBJ whole genome shotgun (WGS) entry which is preliminary data.</text>
</comment>
<evidence type="ECO:0000313" key="1">
    <source>
        <dbReference type="EMBL" id="KAI7994647.1"/>
    </source>
</evidence>
<organism evidence="1 2">
    <name type="scientific">Camellia lanceoleosa</name>
    <dbReference type="NCBI Taxonomy" id="1840588"/>
    <lineage>
        <taxon>Eukaryota</taxon>
        <taxon>Viridiplantae</taxon>
        <taxon>Streptophyta</taxon>
        <taxon>Embryophyta</taxon>
        <taxon>Tracheophyta</taxon>
        <taxon>Spermatophyta</taxon>
        <taxon>Magnoliopsida</taxon>
        <taxon>eudicotyledons</taxon>
        <taxon>Gunneridae</taxon>
        <taxon>Pentapetalae</taxon>
        <taxon>asterids</taxon>
        <taxon>Ericales</taxon>
        <taxon>Theaceae</taxon>
        <taxon>Camellia</taxon>
    </lineage>
</organism>
<name>A0ACC0G0Q9_9ERIC</name>
<accession>A0ACC0G0Q9</accession>
<keyword evidence="2" id="KW-1185">Reference proteome</keyword>